<reference evidence="3 4" key="1">
    <citation type="journal article" date="2016" name="Appl. Environ. Microbiol.">
        <title>Function and Phylogeny of Bacterial Butyryl Coenzyme A:Acetate Transferases and Their Diversity in the Proximal Colon of Swine.</title>
        <authorList>
            <person name="Trachsel J."/>
            <person name="Bayles D.O."/>
            <person name="Looft T."/>
            <person name="Levine U.Y."/>
            <person name="Allen H.K."/>
        </authorList>
    </citation>
    <scope>NUCLEOTIDE SEQUENCE [LARGE SCALE GENOMIC DNA]</scope>
    <source>
        <strain evidence="3 4">68-3-10</strain>
    </source>
</reference>
<evidence type="ECO:0000313" key="4">
    <source>
        <dbReference type="Proteomes" id="UP000187404"/>
    </source>
</evidence>
<gene>
    <name evidence="3" type="ORF">BHK98_09160</name>
</gene>
<keyword evidence="4" id="KW-1185">Reference proteome</keyword>
<dbReference type="Pfam" id="PF18818">
    <property type="entry name" value="MPTase-PolyVal"/>
    <property type="match status" value="1"/>
</dbReference>
<proteinExistence type="predicted"/>
<dbReference type="EMBL" id="MJIE01000001">
    <property type="protein sequence ID" value="OLR56216.1"/>
    <property type="molecule type" value="Genomic_DNA"/>
</dbReference>
<feature type="domain" description="Polyvalent protein metallopeptidase" evidence="2">
    <location>
        <begin position="149"/>
        <end position="280"/>
    </location>
</feature>
<evidence type="ECO:0000313" key="3">
    <source>
        <dbReference type="EMBL" id="OLR56216.1"/>
    </source>
</evidence>
<dbReference type="AlphaFoldDB" id="A0A1Q9JJ38"/>
<protein>
    <recommendedName>
        <fullName evidence="5">DUF1738 domain-containing protein</fullName>
    </recommendedName>
</protein>
<evidence type="ECO:0000259" key="2">
    <source>
        <dbReference type="Pfam" id="PF18818"/>
    </source>
</evidence>
<evidence type="ECO:0000259" key="1">
    <source>
        <dbReference type="Pfam" id="PF08401"/>
    </source>
</evidence>
<dbReference type="STRING" id="1261640.BHK98_09160"/>
<name>A0A1Q9JJ38_9FIRM</name>
<feature type="domain" description="N-terminal" evidence="1">
    <location>
        <begin position="8"/>
        <end position="108"/>
    </location>
</feature>
<organism evidence="3 4">
    <name type="scientific">Hornefia porci</name>
    <dbReference type="NCBI Taxonomy" id="2652292"/>
    <lineage>
        <taxon>Bacteria</taxon>
        <taxon>Bacillati</taxon>
        <taxon>Bacillota</taxon>
        <taxon>Clostridia</taxon>
        <taxon>Peptostreptococcales</taxon>
        <taxon>Anaerovoracaceae</taxon>
        <taxon>Hornefia</taxon>
    </lineage>
</organism>
<dbReference type="Proteomes" id="UP000187404">
    <property type="component" value="Unassembled WGS sequence"/>
</dbReference>
<dbReference type="InterPro" id="IPR041459">
    <property type="entry name" value="MPTase-PolyVal"/>
</dbReference>
<dbReference type="Pfam" id="PF08401">
    <property type="entry name" value="ArdcN"/>
    <property type="match status" value="1"/>
</dbReference>
<accession>A0A1Q9JJ38</accession>
<evidence type="ECO:0008006" key="5">
    <source>
        <dbReference type="Google" id="ProtNLM"/>
    </source>
</evidence>
<dbReference type="GO" id="GO:0003697">
    <property type="term" value="F:single-stranded DNA binding"/>
    <property type="evidence" value="ECO:0007669"/>
    <property type="project" value="InterPro"/>
</dbReference>
<sequence>MDIVNSRREEVVRKILRDMEENGLQWAAPYLPTLSPRNPVSGTVYRGCNRLHLAYVGYMRGIEDNRWCTFKQIRDKGWHLKGGSKAAIIEKWKDLPLTGKNEDTGEDEVVGHYLRMVGYWNVFNAGDIEGIPPATEGPQHQSDYTAEIAENLIRSSRCPVSESSLYTGMAAYSPGRDCILIAPRDTFRSDESFTRTLLHEMTHSTGHPSALNRECSVRFGSPEYAEEELVAELGSLFLSSDLGIQNAEMEGDFYRNHVSYLQSWMKALKNDPAYLFKAAGKADKADTYIYNRYEDHLEKDRDCPAPEREDPEISLKAESAAMLEVCRSFSKDGGREREEAR</sequence>
<dbReference type="InterPro" id="IPR013610">
    <property type="entry name" value="ArdC_N"/>
</dbReference>
<comment type="caution">
    <text evidence="3">The sequence shown here is derived from an EMBL/GenBank/DDBJ whole genome shotgun (WGS) entry which is preliminary data.</text>
</comment>